<dbReference type="GO" id="GO:0006032">
    <property type="term" value="P:chitin catabolic process"/>
    <property type="evidence" value="ECO:0007669"/>
    <property type="project" value="UniProtKB-KW"/>
</dbReference>
<accession>F0SCL2</accession>
<name>F0SCL2_PSESL</name>
<dbReference type="RefSeq" id="WP_013634339.1">
    <property type="nucleotide sequence ID" value="NC_015177.1"/>
</dbReference>
<reference evidence="9 10" key="1">
    <citation type="journal article" date="2011" name="Stand. Genomic Sci.">
        <title>Complete genome sequence of the gliding, heparinolytic Pedobacter saltans type strain (113).</title>
        <authorList>
            <person name="Liolios K."/>
            <person name="Sikorski J."/>
            <person name="Lu M."/>
            <person name="Nolan M."/>
            <person name="Lapidus A."/>
            <person name="Lucas S."/>
            <person name="Hammon N."/>
            <person name="Deshpande S."/>
            <person name="Cheng J.F."/>
            <person name="Tapia R."/>
            <person name="Han C."/>
            <person name="Goodwin L."/>
            <person name="Pitluck S."/>
            <person name="Huntemann M."/>
            <person name="Ivanova N."/>
            <person name="Pagani I."/>
            <person name="Mavromatis K."/>
            <person name="Ovchinikova G."/>
            <person name="Pati A."/>
            <person name="Chen A."/>
            <person name="Palaniappan K."/>
            <person name="Land M."/>
            <person name="Hauser L."/>
            <person name="Brambilla E.M."/>
            <person name="Kotsyurbenko O."/>
            <person name="Rohde M."/>
            <person name="Tindall B.J."/>
            <person name="Abt B."/>
            <person name="Goker M."/>
            <person name="Detter J.C."/>
            <person name="Woyke T."/>
            <person name="Bristow J."/>
            <person name="Eisen J.A."/>
            <person name="Markowitz V."/>
            <person name="Hugenholtz P."/>
            <person name="Klenk H.P."/>
            <person name="Kyrpides N.C."/>
        </authorList>
    </citation>
    <scope>NUCLEOTIDE SEQUENCE [LARGE SCALE GENOMIC DNA]</scope>
    <source>
        <strain evidence="10">ATCC 51119 / DSM 12145 / JCM 21818 / LMG 10337 / NBRC 100064 / NCIMB 13643</strain>
    </source>
</reference>
<dbReference type="InterPro" id="IPR017853">
    <property type="entry name" value="GH"/>
</dbReference>
<dbReference type="SUPFAM" id="SSF54556">
    <property type="entry name" value="Chitinase insertion domain"/>
    <property type="match status" value="1"/>
</dbReference>
<dbReference type="InterPro" id="IPR001223">
    <property type="entry name" value="Glyco_hydro18_cat"/>
</dbReference>
<evidence type="ECO:0000256" key="4">
    <source>
        <dbReference type="ARBA" id="ARBA00023024"/>
    </source>
</evidence>
<dbReference type="InterPro" id="IPR011583">
    <property type="entry name" value="Chitinase_II/V-like_cat"/>
</dbReference>
<comment type="catalytic activity">
    <reaction evidence="1">
        <text>Random endo-hydrolysis of N-acetyl-beta-D-glucosaminide (1-&gt;4)-beta-linkages in chitin and chitodextrins.</text>
        <dbReference type="EC" id="3.2.1.14"/>
    </reaction>
</comment>
<dbReference type="eggNOG" id="COG3325">
    <property type="taxonomic scope" value="Bacteria"/>
</dbReference>
<dbReference type="HOGENOM" id="CLU_002833_14_2_10"/>
<dbReference type="EMBL" id="CP002545">
    <property type="protein sequence ID" value="ADY53856.1"/>
    <property type="molecule type" value="Genomic_DNA"/>
</dbReference>
<organism evidence="9 10">
    <name type="scientific">Pseudopedobacter saltans (strain ATCC 51119 / DSM 12145 / JCM 21818 / CCUG 39354 / LMG 10337 / NBRC 100064 / NCIMB 13643)</name>
    <name type="common">Pedobacter saltans</name>
    <dbReference type="NCBI Taxonomy" id="762903"/>
    <lineage>
        <taxon>Bacteria</taxon>
        <taxon>Pseudomonadati</taxon>
        <taxon>Bacteroidota</taxon>
        <taxon>Sphingobacteriia</taxon>
        <taxon>Sphingobacteriales</taxon>
        <taxon>Sphingobacteriaceae</taxon>
        <taxon>Pseudopedobacter</taxon>
    </lineage>
</organism>
<gene>
    <name evidence="9" type="ordered locus">Pedsa_3321</name>
</gene>
<dbReference type="STRING" id="762903.Pedsa_3321"/>
<dbReference type="Gene3D" id="3.20.20.80">
    <property type="entry name" value="Glycosidases"/>
    <property type="match status" value="1"/>
</dbReference>
<dbReference type="InterPro" id="IPR050314">
    <property type="entry name" value="Glycosyl_Hydrlase_18"/>
</dbReference>
<dbReference type="Pfam" id="PF00704">
    <property type="entry name" value="Glyco_hydro_18"/>
    <property type="match status" value="1"/>
</dbReference>
<dbReference type="PROSITE" id="PS51910">
    <property type="entry name" value="GH18_2"/>
    <property type="match status" value="1"/>
</dbReference>
<feature type="domain" description="GH18" evidence="8">
    <location>
        <begin position="27"/>
        <end position="334"/>
    </location>
</feature>
<dbReference type="GO" id="GO:0005975">
    <property type="term" value="P:carbohydrate metabolic process"/>
    <property type="evidence" value="ECO:0007669"/>
    <property type="project" value="InterPro"/>
</dbReference>
<evidence type="ECO:0000259" key="8">
    <source>
        <dbReference type="PROSITE" id="PS51910"/>
    </source>
</evidence>
<dbReference type="GO" id="GO:0008061">
    <property type="term" value="F:chitin binding"/>
    <property type="evidence" value="ECO:0007669"/>
    <property type="project" value="InterPro"/>
</dbReference>
<dbReference type="KEGG" id="psn:Pedsa_3321"/>
<evidence type="ECO:0000256" key="2">
    <source>
        <dbReference type="ARBA" id="ARBA00012729"/>
    </source>
</evidence>
<evidence type="ECO:0000256" key="7">
    <source>
        <dbReference type="RuleBase" id="RU004453"/>
    </source>
</evidence>
<dbReference type="Gene3D" id="3.10.50.10">
    <property type="match status" value="1"/>
</dbReference>
<keyword evidence="4" id="KW-0624">Polysaccharide degradation</keyword>
<evidence type="ECO:0000256" key="3">
    <source>
        <dbReference type="ARBA" id="ARBA00022801"/>
    </source>
</evidence>
<reference evidence="10" key="2">
    <citation type="submission" date="2011-02" db="EMBL/GenBank/DDBJ databases">
        <title>The complete genome of Pedobacter saltans DSM 12145.</title>
        <authorList>
            <consortium name="US DOE Joint Genome Institute (JGI-PGF)"/>
            <person name="Lucas S."/>
            <person name="Copeland A."/>
            <person name="Lapidus A."/>
            <person name="Bruce D."/>
            <person name="Goodwin L."/>
            <person name="Pitluck S."/>
            <person name="Kyrpides N."/>
            <person name="Mavromatis K."/>
            <person name="Pagani I."/>
            <person name="Ivanova N."/>
            <person name="Ovchinnikova G."/>
            <person name="Lu M."/>
            <person name="Detter J.C."/>
            <person name="Han C."/>
            <person name="Land M."/>
            <person name="Hauser L."/>
            <person name="Markowitz V."/>
            <person name="Cheng J.-F."/>
            <person name="Hugenholtz P."/>
            <person name="Woyke T."/>
            <person name="Wu D."/>
            <person name="Tindall B."/>
            <person name="Pomrenke H.G."/>
            <person name="Brambilla E."/>
            <person name="Klenk H.-P."/>
            <person name="Eisen J.A."/>
        </authorList>
    </citation>
    <scope>NUCLEOTIDE SEQUENCE [LARGE SCALE GENOMIC DNA]</scope>
    <source>
        <strain evidence="10">ATCC 51119 / DSM 12145 / JCM 21818 / LMG 10337 / NBRC 100064 / NCIMB 13643</strain>
    </source>
</reference>
<dbReference type="InterPro" id="IPR001579">
    <property type="entry name" value="Glyco_hydro_18_chit_AS"/>
</dbReference>
<keyword evidence="5 6" id="KW-0326">Glycosidase</keyword>
<evidence type="ECO:0000256" key="5">
    <source>
        <dbReference type="ARBA" id="ARBA00023295"/>
    </source>
</evidence>
<dbReference type="InterPro" id="IPR029070">
    <property type="entry name" value="Chitinase_insertion_sf"/>
</dbReference>
<protein>
    <recommendedName>
        <fullName evidence="2">chitinase</fullName>
        <ecNumber evidence="2">3.2.1.14</ecNumber>
    </recommendedName>
</protein>
<keyword evidence="4" id="KW-0119">Carbohydrate metabolism</keyword>
<dbReference type="PANTHER" id="PTHR11177:SF317">
    <property type="entry name" value="CHITINASE 12-RELATED"/>
    <property type="match status" value="1"/>
</dbReference>
<proteinExistence type="inferred from homology"/>
<dbReference type="CDD" id="cd06548">
    <property type="entry name" value="GH18_chitinase"/>
    <property type="match status" value="1"/>
</dbReference>
<dbReference type="EC" id="3.2.1.14" evidence="2"/>
<comment type="similarity">
    <text evidence="7">Belongs to the glycosyl hydrolase 18 family.</text>
</comment>
<dbReference type="OrthoDB" id="9775889at2"/>
<dbReference type="PANTHER" id="PTHR11177">
    <property type="entry name" value="CHITINASE"/>
    <property type="match status" value="1"/>
</dbReference>
<evidence type="ECO:0000313" key="9">
    <source>
        <dbReference type="EMBL" id="ADY53856.1"/>
    </source>
</evidence>
<evidence type="ECO:0000256" key="6">
    <source>
        <dbReference type="RuleBase" id="RU000489"/>
    </source>
</evidence>
<dbReference type="SUPFAM" id="SSF51445">
    <property type="entry name" value="(Trans)glycosidases"/>
    <property type="match status" value="1"/>
</dbReference>
<dbReference type="SMART" id="SM00636">
    <property type="entry name" value="Glyco_18"/>
    <property type="match status" value="1"/>
</dbReference>
<evidence type="ECO:0000313" key="10">
    <source>
        <dbReference type="Proteomes" id="UP000000310"/>
    </source>
</evidence>
<keyword evidence="3 6" id="KW-0378">Hydrolase</keyword>
<dbReference type="Proteomes" id="UP000000310">
    <property type="component" value="Chromosome"/>
</dbReference>
<sequence length="334" mass="37564">MKEKLLNLSFVLLAFFSFKSVESKEKPKVIVAYVTSWSSVKPDPFLMTHINYAFGHVSQDFKGVRVSNESRLREVVTLRTKNPKLKVLLSIGGWGSGNFSEMAASDTLRKSFAKDCSAKVKEFDLDGIDIDWEYPTSNAAGISASPADYYNFTLLMRDIREEIGKKKLLTLATAASAEFIDFKGINPYIDFVNVMTYDMATPPFHHAGLYRSEFTKGLSVEEAILKHFNAGVPYDKLVMGIPFYGRGNKEIGGFTNYRNILELKGYERKWDEVSKVPYLVDSAGNFVCTYEDSESIAYKTEFIKKMGLLGGMYWDYAGDTNDAVLAKKVKKGLL</sequence>
<keyword evidence="10" id="KW-1185">Reference proteome</keyword>
<dbReference type="AlphaFoldDB" id="F0SCL2"/>
<keyword evidence="4" id="KW-0146">Chitin degradation</keyword>
<evidence type="ECO:0000256" key="1">
    <source>
        <dbReference type="ARBA" id="ARBA00000822"/>
    </source>
</evidence>
<dbReference type="GO" id="GO:0008843">
    <property type="term" value="F:endochitinase activity"/>
    <property type="evidence" value="ECO:0007669"/>
    <property type="project" value="UniProtKB-EC"/>
</dbReference>
<dbReference type="PROSITE" id="PS01095">
    <property type="entry name" value="GH18_1"/>
    <property type="match status" value="1"/>
</dbReference>